<organism evidence="2 3">
    <name type="scientific">Tardiphaga robiniae</name>
    <dbReference type="NCBI Taxonomy" id="943830"/>
    <lineage>
        <taxon>Bacteria</taxon>
        <taxon>Pseudomonadati</taxon>
        <taxon>Pseudomonadota</taxon>
        <taxon>Alphaproteobacteria</taxon>
        <taxon>Hyphomicrobiales</taxon>
        <taxon>Nitrobacteraceae</taxon>
        <taxon>Tardiphaga</taxon>
    </lineage>
</organism>
<proteinExistence type="predicted"/>
<dbReference type="RefSeq" id="WP_068738379.1">
    <property type="nucleotide sequence ID" value="NZ_LVYV01000055.1"/>
</dbReference>
<keyword evidence="1" id="KW-0732">Signal</keyword>
<sequence>MRLTDRVACAAVIAVLGSFAGSAAQADQTFTGVVTILDRTTSEVVIKQAPAGETVGANTPGAVEKFKLRTVPESLHAGERVTVTYTESNGVKTISNVTEKKD</sequence>
<dbReference type="AlphaFoldDB" id="A0A163XC82"/>
<evidence type="ECO:0008006" key="4">
    <source>
        <dbReference type="Google" id="ProtNLM"/>
    </source>
</evidence>
<name>A0A163XC82_9BRAD</name>
<dbReference type="Proteomes" id="UP000076574">
    <property type="component" value="Unassembled WGS sequence"/>
</dbReference>
<accession>A0A163XC82</accession>
<comment type="caution">
    <text evidence="2">The sequence shown here is derived from an EMBL/GenBank/DDBJ whole genome shotgun (WGS) entry which is preliminary data.</text>
</comment>
<evidence type="ECO:0000256" key="1">
    <source>
        <dbReference type="SAM" id="SignalP"/>
    </source>
</evidence>
<gene>
    <name evidence="2" type="ORF">A4A58_18450</name>
</gene>
<feature type="chain" id="PRO_5007847403" description="DUF1344 domain-containing protein" evidence="1">
    <location>
        <begin position="27"/>
        <end position="102"/>
    </location>
</feature>
<feature type="signal peptide" evidence="1">
    <location>
        <begin position="1"/>
        <end position="26"/>
    </location>
</feature>
<dbReference type="OrthoDB" id="8265328at2"/>
<evidence type="ECO:0000313" key="2">
    <source>
        <dbReference type="EMBL" id="KZD20709.1"/>
    </source>
</evidence>
<protein>
    <recommendedName>
        <fullName evidence="4">DUF1344 domain-containing protein</fullName>
    </recommendedName>
</protein>
<dbReference type="EMBL" id="LVYV01000055">
    <property type="protein sequence ID" value="KZD20709.1"/>
    <property type="molecule type" value="Genomic_DNA"/>
</dbReference>
<evidence type="ECO:0000313" key="3">
    <source>
        <dbReference type="Proteomes" id="UP000076574"/>
    </source>
</evidence>
<reference evidence="2 3" key="1">
    <citation type="submission" date="2016-03" db="EMBL/GenBank/DDBJ databases">
        <title>Microsymbionts genomes from the relict species Vavilovia formosa (Stev.) Fed.</title>
        <authorList>
            <person name="Kopat V."/>
            <person name="Chirak E."/>
            <person name="Kimeklis A."/>
            <person name="Andronov E."/>
        </authorList>
    </citation>
    <scope>NUCLEOTIDE SEQUENCE [LARGE SCALE GENOMIC DNA]</scope>
    <source>
        <strain evidence="2 3">Vaf07</strain>
    </source>
</reference>
<keyword evidence="3" id="KW-1185">Reference proteome</keyword>